<evidence type="ECO:0000313" key="2">
    <source>
        <dbReference type="Proteomes" id="UP000248301"/>
    </source>
</evidence>
<dbReference type="AlphaFoldDB" id="A0A318QBY6"/>
<dbReference type="EMBL" id="NKUF01000011">
    <property type="protein sequence ID" value="PYD63497.1"/>
    <property type="molecule type" value="Genomic_DNA"/>
</dbReference>
<sequence length="68" mass="7886">MVGKGWIMQDTSREKKQDFIEEWRPALVLVWKGRRHVDAGNMPPFSQDFSSCDGAPVDDEDAYIHDEF</sequence>
<comment type="caution">
    <text evidence="1">The sequence shown here is derived from an EMBL/GenBank/DDBJ whole genome shotgun (WGS) entry which is preliminary data.</text>
</comment>
<name>A0A318QBY6_9PROT</name>
<organism evidence="1 2">
    <name type="scientific">Gluconacetobacter entanii</name>
    <dbReference type="NCBI Taxonomy" id="108528"/>
    <lineage>
        <taxon>Bacteria</taxon>
        <taxon>Pseudomonadati</taxon>
        <taxon>Pseudomonadota</taxon>
        <taxon>Alphaproteobacteria</taxon>
        <taxon>Acetobacterales</taxon>
        <taxon>Acetobacteraceae</taxon>
        <taxon>Gluconacetobacter</taxon>
    </lineage>
</organism>
<dbReference type="Proteomes" id="UP000248301">
    <property type="component" value="Unassembled WGS sequence"/>
</dbReference>
<accession>A0A318QBY6</accession>
<evidence type="ECO:0000313" key="1">
    <source>
        <dbReference type="EMBL" id="PYD63497.1"/>
    </source>
</evidence>
<proteinExistence type="predicted"/>
<protein>
    <submittedName>
        <fullName evidence="1">Uncharacterized protein</fullName>
    </submittedName>
</protein>
<reference evidence="1 2" key="1">
    <citation type="submission" date="2017-07" db="EMBL/GenBank/DDBJ databases">
        <title>A draft genome sequence of Gluconacetobacter entanii LTH 4560.</title>
        <authorList>
            <person name="Skraban J."/>
            <person name="Cleenwerck I."/>
            <person name="Vandamme P."/>
            <person name="Trcek J."/>
        </authorList>
    </citation>
    <scope>NUCLEOTIDE SEQUENCE [LARGE SCALE GENOMIC DNA]</scope>
    <source>
        <strain evidence="1 2">LTH 4560</strain>
    </source>
</reference>
<gene>
    <name evidence="1" type="ORF">CFR72_07150</name>
</gene>